<protein>
    <submittedName>
        <fullName evidence="1">Uncharacterized protein</fullName>
    </submittedName>
</protein>
<evidence type="ECO:0000313" key="2">
    <source>
        <dbReference type="Proteomes" id="UP001551675"/>
    </source>
</evidence>
<dbReference type="RefSeq" id="WP_358139511.1">
    <property type="nucleotide sequence ID" value="NZ_JBFALK010000023.1"/>
</dbReference>
<accession>A0ABV3GQ05</accession>
<evidence type="ECO:0000313" key="1">
    <source>
        <dbReference type="EMBL" id="MEV0973691.1"/>
    </source>
</evidence>
<proteinExistence type="predicted"/>
<comment type="caution">
    <text evidence="1">The sequence shown here is derived from an EMBL/GenBank/DDBJ whole genome shotgun (WGS) entry which is preliminary data.</text>
</comment>
<name>A0ABV3GQ05_MICGL</name>
<organism evidence="1 2">
    <name type="scientific">Microtetraspora glauca</name>
    <dbReference type="NCBI Taxonomy" id="1996"/>
    <lineage>
        <taxon>Bacteria</taxon>
        <taxon>Bacillati</taxon>
        <taxon>Actinomycetota</taxon>
        <taxon>Actinomycetes</taxon>
        <taxon>Streptosporangiales</taxon>
        <taxon>Streptosporangiaceae</taxon>
        <taxon>Microtetraspora</taxon>
    </lineage>
</organism>
<sequence length="99" mass="10823">MRVEELSQAERRVWEAFPFGEEVDFTTGKPEEDDPATGVAWGTERTVCARVIAALLMREEAPQSHRIPAIRIKGARTGWVLATTIATIATGVSGALSRQ</sequence>
<dbReference type="EMBL" id="JBFALK010000023">
    <property type="protein sequence ID" value="MEV0973691.1"/>
    <property type="molecule type" value="Genomic_DNA"/>
</dbReference>
<gene>
    <name evidence="1" type="ORF">AB0I59_34245</name>
</gene>
<keyword evidence="2" id="KW-1185">Reference proteome</keyword>
<dbReference type="Proteomes" id="UP001551675">
    <property type="component" value="Unassembled WGS sequence"/>
</dbReference>
<reference evidence="1 2" key="1">
    <citation type="submission" date="2024-06" db="EMBL/GenBank/DDBJ databases">
        <title>The Natural Products Discovery Center: Release of the First 8490 Sequenced Strains for Exploring Actinobacteria Biosynthetic Diversity.</title>
        <authorList>
            <person name="Kalkreuter E."/>
            <person name="Kautsar S.A."/>
            <person name="Yang D."/>
            <person name="Bader C.D."/>
            <person name="Teijaro C.N."/>
            <person name="Fluegel L."/>
            <person name="Davis C.M."/>
            <person name="Simpson J.R."/>
            <person name="Lauterbach L."/>
            <person name="Steele A.D."/>
            <person name="Gui C."/>
            <person name="Meng S."/>
            <person name="Li G."/>
            <person name="Viehrig K."/>
            <person name="Ye F."/>
            <person name="Su P."/>
            <person name="Kiefer A.F."/>
            <person name="Nichols A."/>
            <person name="Cepeda A.J."/>
            <person name="Yan W."/>
            <person name="Fan B."/>
            <person name="Jiang Y."/>
            <person name="Adhikari A."/>
            <person name="Zheng C.-J."/>
            <person name="Schuster L."/>
            <person name="Cowan T.M."/>
            <person name="Smanski M.J."/>
            <person name="Chevrette M.G."/>
            <person name="De Carvalho L.P.S."/>
            <person name="Shen B."/>
        </authorList>
    </citation>
    <scope>NUCLEOTIDE SEQUENCE [LARGE SCALE GENOMIC DNA]</scope>
    <source>
        <strain evidence="1 2">NPDC050100</strain>
    </source>
</reference>